<dbReference type="PANTHER" id="PTHR10277">
    <property type="entry name" value="HOMOCITRATE SYNTHASE-RELATED"/>
    <property type="match status" value="1"/>
</dbReference>
<feature type="binding site" evidence="11">
    <location>
        <position position="203"/>
    </location>
    <ligand>
        <name>Mn(2+)</name>
        <dbReference type="ChEBI" id="CHEBI:29035"/>
    </ligand>
</feature>
<evidence type="ECO:0000259" key="13">
    <source>
        <dbReference type="PROSITE" id="PS50991"/>
    </source>
</evidence>
<evidence type="ECO:0000256" key="9">
    <source>
        <dbReference type="ARBA" id="ARBA00023211"/>
    </source>
</evidence>
<dbReference type="InterPro" id="IPR050073">
    <property type="entry name" value="2-IPM_HCS-like"/>
</dbReference>
<evidence type="ECO:0000256" key="10">
    <source>
        <dbReference type="ARBA" id="ARBA00023304"/>
    </source>
</evidence>
<feature type="binding site" evidence="11">
    <location>
        <position position="205"/>
    </location>
    <ligand>
        <name>Mn(2+)</name>
        <dbReference type="ChEBI" id="CHEBI:29035"/>
    </ligand>
</feature>
<dbReference type="SMART" id="SM00917">
    <property type="entry name" value="LeuA_dimer"/>
    <property type="match status" value="1"/>
</dbReference>
<dbReference type="EC" id="2.3.3.13" evidence="3 11"/>
<feature type="binding site" evidence="11">
    <location>
        <position position="14"/>
    </location>
    <ligand>
        <name>Mn(2+)</name>
        <dbReference type="ChEBI" id="CHEBI:29035"/>
    </ligand>
</feature>
<dbReference type="Pfam" id="PF22617">
    <property type="entry name" value="HCS_D2"/>
    <property type="match status" value="1"/>
</dbReference>
<comment type="cofactor">
    <cofactor evidence="11">
        <name>Mn(2+)</name>
        <dbReference type="ChEBI" id="CHEBI:29035"/>
    </cofactor>
</comment>
<dbReference type="InterPro" id="IPR013709">
    <property type="entry name" value="2-isopropylmalate_synth_dimer"/>
</dbReference>
<dbReference type="Pfam" id="PF08502">
    <property type="entry name" value="LeuA_dimer"/>
    <property type="match status" value="1"/>
</dbReference>
<organism evidence="14 15">
    <name type="scientific">Olsenella absiana</name>
    <dbReference type="NCBI Taxonomy" id="3115222"/>
    <lineage>
        <taxon>Bacteria</taxon>
        <taxon>Bacillati</taxon>
        <taxon>Actinomycetota</taxon>
        <taxon>Coriobacteriia</taxon>
        <taxon>Coriobacteriales</taxon>
        <taxon>Atopobiaceae</taxon>
        <taxon>Olsenella</taxon>
    </lineage>
</organism>
<accession>A0ABU7R722</accession>
<keyword evidence="5 11" id="KW-0432">Leucine biosynthesis</keyword>
<keyword evidence="7 11" id="KW-0808">Transferase</keyword>
<dbReference type="GO" id="GO:0003852">
    <property type="term" value="F:2-isopropylmalate synthase activity"/>
    <property type="evidence" value="ECO:0007669"/>
    <property type="project" value="UniProtKB-EC"/>
</dbReference>
<dbReference type="InterPro" id="IPR002034">
    <property type="entry name" value="AIPM/Hcit_synth_CS"/>
</dbReference>
<evidence type="ECO:0000256" key="3">
    <source>
        <dbReference type="ARBA" id="ARBA00012973"/>
    </source>
</evidence>
<feature type="domain" description="Pyruvate carboxyltransferase" evidence="13">
    <location>
        <begin position="5"/>
        <end position="268"/>
    </location>
</feature>
<comment type="similarity">
    <text evidence="2 11">Belongs to the alpha-IPM synthase/homocitrate synthase family. LeuA type 1 subfamily.</text>
</comment>
<dbReference type="InterPro" id="IPR005671">
    <property type="entry name" value="LeuA_bact_synth"/>
</dbReference>
<keyword evidence="11" id="KW-0963">Cytoplasm</keyword>
<keyword evidence="6 11" id="KW-0028">Amino-acid biosynthesis</keyword>
<gene>
    <name evidence="11" type="primary">leuA</name>
    <name evidence="14" type="ORF">VXJ25_00045</name>
</gene>
<dbReference type="NCBIfam" id="NF002086">
    <property type="entry name" value="PRK00915.1-3"/>
    <property type="match status" value="1"/>
</dbReference>
<evidence type="ECO:0000313" key="15">
    <source>
        <dbReference type="Proteomes" id="UP001332931"/>
    </source>
</evidence>
<keyword evidence="14" id="KW-0012">Acyltransferase</keyword>
<keyword evidence="15" id="KW-1185">Reference proteome</keyword>
<proteinExistence type="inferred from homology"/>
<sequence>MTRKIDIFDTTLRDGEQSPGASMNTEEKLVIAQQLLRMHVDVIEAGFPISSPGDFRSVQEIGRLAGDDAVVVGLTRAVDKDIDRAAEALSTAKRPRIHTGLGVSPQHLREKLRISEDECVERAIHCVKYAKRYVEDVEFYAEDAGRADQKFLERVIQAAVDAGATVVNIPDTTGYQMPDDFGARIKGLADNVRGIENVTISVHTHNDLGMATALALAGVKNGATQIECTINGLGERAGNTALEEVVMAIKMHGDELDAHTGVVTQELTRASHLVSRITGMNVQANKAIVGANAFAHSSGIHQDGVLKARDTYEIINPEDVGAAGSEIILSARSGHAALKHRLAELGYTFSEDEYDDIYKRFLEIADQKKEVYDEDLESMVQERQREVSAVYTLDALQVTCGDPLVPTATATITDEVGAQHVVCATGTGPVDAAYKAIDEVVAIHGDLQEFAVKAVTRGIDALGEVTVRIQADDGRVFTGRGSDNDIVVSSAKAYVNAINRMISTQRSREDKGAQAR</sequence>
<evidence type="ECO:0000256" key="5">
    <source>
        <dbReference type="ARBA" id="ARBA00022430"/>
    </source>
</evidence>
<feature type="region of interest" description="Disordered" evidence="12">
    <location>
        <begin position="1"/>
        <end position="23"/>
    </location>
</feature>
<comment type="function">
    <text evidence="11">Catalyzes the condensation of the acetyl group of acetyl-CoA with 3-methyl-2-oxobutanoate (2-ketoisovalerate) to form 3-carboxy-3-hydroxy-4-methylpentanoate (2-isopropylmalate).</text>
</comment>
<evidence type="ECO:0000313" key="14">
    <source>
        <dbReference type="EMBL" id="MEE6146389.1"/>
    </source>
</evidence>
<dbReference type="Pfam" id="PF00682">
    <property type="entry name" value="HMGL-like"/>
    <property type="match status" value="1"/>
</dbReference>
<evidence type="ECO:0000256" key="4">
    <source>
        <dbReference type="ARBA" id="ARBA00018198"/>
    </source>
</evidence>
<feature type="region of interest" description="Regulatory domain" evidence="11">
    <location>
        <begin position="392"/>
        <end position="516"/>
    </location>
</feature>
<evidence type="ECO:0000256" key="6">
    <source>
        <dbReference type="ARBA" id="ARBA00022605"/>
    </source>
</evidence>
<comment type="subunit">
    <text evidence="11">Homodimer.</text>
</comment>
<dbReference type="Proteomes" id="UP001332931">
    <property type="component" value="Unassembled WGS sequence"/>
</dbReference>
<comment type="catalytic activity">
    <reaction evidence="11">
        <text>3-methyl-2-oxobutanoate + acetyl-CoA + H2O = (2S)-2-isopropylmalate + CoA + H(+)</text>
        <dbReference type="Rhea" id="RHEA:21524"/>
        <dbReference type="ChEBI" id="CHEBI:1178"/>
        <dbReference type="ChEBI" id="CHEBI:11851"/>
        <dbReference type="ChEBI" id="CHEBI:15377"/>
        <dbReference type="ChEBI" id="CHEBI:15378"/>
        <dbReference type="ChEBI" id="CHEBI:57287"/>
        <dbReference type="ChEBI" id="CHEBI:57288"/>
        <dbReference type="EC" id="2.3.3.13"/>
    </reaction>
</comment>
<dbReference type="PROSITE" id="PS00815">
    <property type="entry name" value="AIPM_HOMOCIT_SYNTH_1"/>
    <property type="match status" value="1"/>
</dbReference>
<dbReference type="PROSITE" id="PS50991">
    <property type="entry name" value="PYR_CT"/>
    <property type="match status" value="1"/>
</dbReference>
<dbReference type="SUPFAM" id="SSF110921">
    <property type="entry name" value="2-isopropylmalate synthase LeuA, allosteric (dimerisation) domain"/>
    <property type="match status" value="1"/>
</dbReference>
<feature type="compositionally biased region" description="Basic and acidic residues" evidence="12">
    <location>
        <begin position="1"/>
        <end position="16"/>
    </location>
</feature>
<dbReference type="PANTHER" id="PTHR10277:SF9">
    <property type="entry name" value="2-ISOPROPYLMALATE SYNTHASE 1, CHLOROPLASTIC-RELATED"/>
    <property type="match status" value="1"/>
</dbReference>
<dbReference type="PROSITE" id="PS00816">
    <property type="entry name" value="AIPM_HOMOCIT_SYNTH_2"/>
    <property type="match status" value="1"/>
</dbReference>
<name>A0ABU7R722_9ACTN</name>
<dbReference type="SUPFAM" id="SSF51569">
    <property type="entry name" value="Aldolase"/>
    <property type="match status" value="1"/>
</dbReference>
<dbReference type="Gene3D" id="3.20.20.70">
    <property type="entry name" value="Aldolase class I"/>
    <property type="match status" value="1"/>
</dbReference>
<feature type="binding site" evidence="11">
    <location>
        <position position="239"/>
    </location>
    <ligand>
        <name>Mn(2+)</name>
        <dbReference type="ChEBI" id="CHEBI:29035"/>
    </ligand>
</feature>
<comment type="pathway">
    <text evidence="1 11">Amino-acid biosynthesis; L-leucine biosynthesis; L-leucine from 3-methyl-2-oxobutanoate: step 1/4.</text>
</comment>
<protein>
    <recommendedName>
        <fullName evidence="4 11">2-isopropylmalate synthase</fullName>
        <ecNumber evidence="3 11">2.3.3.13</ecNumber>
    </recommendedName>
    <alternativeName>
        <fullName evidence="11">Alpha-IPM synthase</fullName>
    </alternativeName>
    <alternativeName>
        <fullName evidence="11">Alpha-isopropylmalate synthase</fullName>
    </alternativeName>
</protein>
<dbReference type="Gene3D" id="1.10.238.260">
    <property type="match status" value="1"/>
</dbReference>
<dbReference type="RefSeq" id="WP_330957156.1">
    <property type="nucleotide sequence ID" value="NZ_JAZGJQ010000001.1"/>
</dbReference>
<dbReference type="InterPro" id="IPR013785">
    <property type="entry name" value="Aldolase_TIM"/>
</dbReference>
<dbReference type="EMBL" id="JAZGJQ010000001">
    <property type="protein sequence ID" value="MEE6146389.1"/>
    <property type="molecule type" value="Genomic_DNA"/>
</dbReference>
<dbReference type="NCBIfam" id="TIGR00973">
    <property type="entry name" value="leuA_bact"/>
    <property type="match status" value="1"/>
</dbReference>
<dbReference type="HAMAP" id="MF_01025">
    <property type="entry name" value="LeuA_type1"/>
    <property type="match status" value="1"/>
</dbReference>
<keyword evidence="10 11" id="KW-0100">Branched-chain amino acid biosynthesis</keyword>
<evidence type="ECO:0000256" key="8">
    <source>
        <dbReference type="ARBA" id="ARBA00022723"/>
    </source>
</evidence>
<evidence type="ECO:0000256" key="1">
    <source>
        <dbReference type="ARBA" id="ARBA00004689"/>
    </source>
</evidence>
<evidence type="ECO:0000256" key="11">
    <source>
        <dbReference type="HAMAP-Rule" id="MF_01025"/>
    </source>
</evidence>
<keyword evidence="9 11" id="KW-0464">Manganese</keyword>
<dbReference type="CDD" id="cd07940">
    <property type="entry name" value="DRE_TIM_IPMS"/>
    <property type="match status" value="1"/>
</dbReference>
<keyword evidence="8 11" id="KW-0479">Metal-binding</keyword>
<dbReference type="InterPro" id="IPR054691">
    <property type="entry name" value="LeuA/HCS_post-cat"/>
</dbReference>
<comment type="caution">
    <text evidence="14">The sequence shown here is derived from an EMBL/GenBank/DDBJ whole genome shotgun (WGS) entry which is preliminary data.</text>
</comment>
<reference evidence="14 15" key="1">
    <citation type="submission" date="2024-01" db="EMBL/GenBank/DDBJ databases">
        <title>Description of Olsenella sp. nov., isolated from pig feces.</title>
        <authorList>
            <person name="Chang Y.-H."/>
        </authorList>
    </citation>
    <scope>NUCLEOTIDE SEQUENCE [LARGE SCALE GENOMIC DNA]</scope>
    <source>
        <strain evidence="14 15">YH-ols2223</strain>
    </source>
</reference>
<evidence type="ECO:0000256" key="2">
    <source>
        <dbReference type="ARBA" id="ARBA00009396"/>
    </source>
</evidence>
<dbReference type="Gene3D" id="3.30.160.270">
    <property type="match status" value="1"/>
</dbReference>
<dbReference type="InterPro" id="IPR000891">
    <property type="entry name" value="PYR_CT"/>
</dbReference>
<evidence type="ECO:0000256" key="7">
    <source>
        <dbReference type="ARBA" id="ARBA00022679"/>
    </source>
</evidence>
<dbReference type="InterPro" id="IPR036230">
    <property type="entry name" value="LeuA_allosteric_dom_sf"/>
</dbReference>
<evidence type="ECO:0000256" key="12">
    <source>
        <dbReference type="SAM" id="MobiDB-lite"/>
    </source>
</evidence>